<feature type="compositionally biased region" description="Pro residues" evidence="2">
    <location>
        <begin position="14"/>
        <end position="33"/>
    </location>
</feature>
<evidence type="ECO:0000256" key="2">
    <source>
        <dbReference type="SAM" id="MobiDB-lite"/>
    </source>
</evidence>
<comment type="caution">
    <text evidence="4">The sequence shown here is derived from an EMBL/GenBank/DDBJ whole genome shotgun (WGS) entry which is preliminary data.</text>
</comment>
<name>A0A8X7N7C9_9BASI</name>
<organism evidence="4 5">
    <name type="scientific">Tilletia walkeri</name>
    <dbReference type="NCBI Taxonomy" id="117179"/>
    <lineage>
        <taxon>Eukaryota</taxon>
        <taxon>Fungi</taxon>
        <taxon>Dikarya</taxon>
        <taxon>Basidiomycota</taxon>
        <taxon>Ustilaginomycotina</taxon>
        <taxon>Exobasidiomycetes</taxon>
        <taxon>Tilletiales</taxon>
        <taxon>Tilletiaceae</taxon>
        <taxon>Tilletia</taxon>
    </lineage>
</organism>
<dbReference type="SUPFAM" id="SSF58113">
    <property type="entry name" value="Apolipoprotein A-I"/>
    <property type="match status" value="1"/>
</dbReference>
<feature type="transmembrane region" description="Helical" evidence="3">
    <location>
        <begin position="94"/>
        <end position="122"/>
    </location>
</feature>
<dbReference type="EMBL" id="LWDG02000183">
    <property type="protein sequence ID" value="KAE8267979.1"/>
    <property type="molecule type" value="Genomic_DNA"/>
</dbReference>
<evidence type="ECO:0000313" key="5">
    <source>
        <dbReference type="Proteomes" id="UP000078113"/>
    </source>
</evidence>
<dbReference type="Proteomes" id="UP000078113">
    <property type="component" value="Unassembled WGS sequence"/>
</dbReference>
<evidence type="ECO:0000313" key="4">
    <source>
        <dbReference type="EMBL" id="KAE8267979.1"/>
    </source>
</evidence>
<keyword evidence="3" id="KW-0472">Membrane</keyword>
<evidence type="ECO:0000256" key="1">
    <source>
        <dbReference type="SAM" id="Coils"/>
    </source>
</evidence>
<sequence>MHAIRLQHEVPSGRPSPNPFPSCPLLLPLPPQVMGPKRTSAPSPRVSAVGGPRPTPPIRFGDDSSSSSSNSKRSIAERKAAIRARRRNKGCCNVVSGGGFFAGIFNFFFKIGIFYALIGAVWHCSDKPFSFEYSPTDSRAVCRNLYSAKAHIAPHLQTLHAQLNPHIQPYLDPIRPYAQKAFKTAAPIYNDLQKRSGLAWKRYGEPKRREAEKAARKYAEPHIKRAKKEWKKQVQPHLNHAHKTIKPYHDTFNRDVHPHLLNAYAVSSETTARASALYVSHVQPALIKGSKLSYAFYKAHVLPYLRRGYSLYVRPALDKAMAKVFQRQVGEARKEAVKEAKKEADAAREAAVKESATKSASKIAEVVRSQENPTYIEQAKQAVFGKEDPEEALRIAKLDAELDAETQSIRSDLSAWERQHVKLVQQQYRLTLQRVADLRNHALLDLPDRFALLSQDAIEGEVKNALARLEREYEKLASDLDERSTSDKVAVFNAQVEREIEALRNAKLAKDEELDKFYISLAAEEIDTADASIKELDLFTIDAKRAYDSLMEKVKFEATVEEFVGWDDELVIRSALLRGEFVEIFNGTRKANTSFGAIDLSNEPKIDEEVAKLKKNTNKILDAAVSEVRSYGNSAALQLRGEGVRKGINAVTGSIAESASAISSDISAGFQDAIHAAKVKLSLEEDPSLLSSISRSASSAASAVGNVAAAVTSDVGSRAGQAESVAASVATEASRSANEAIRAARSSAFSAARAGSSAASSGVRSAASAAGVSVTPETPREYVESAAADVSSGFASATEAAKDAGASASSLLHRATRSAASAVGASVTPETGAEYAEAAKASATSLAQAAQSGVAAGAEAVQSGVVVGAEAVQSGAAQVYSDAAAGGASILSQASSVLHQATRSAASAVGASVTPETAGDYVDALQSQASNLGEAVRNFAASASSAGADAVDAAASNLHQATRSISSAAGATPTPETPSEYVAAAANKVKEGYESVASYAEGAASQVAEGAAAVTASAASVISQATESVASAVGATEPEEDGLEDFFAQMFDEVQETFEAATEYVGDAAENVYSRASEAATDASSVLHQATRSAASAAGFKPTPEGIKEHFESATSRAAEAASSVASRVHEEL</sequence>
<keyword evidence="3" id="KW-0812">Transmembrane</keyword>
<reference evidence="4" key="1">
    <citation type="submission" date="2016-04" db="EMBL/GenBank/DDBJ databases">
        <authorList>
            <person name="Nguyen H.D."/>
            <person name="Samba Siva P."/>
            <person name="Cullis J."/>
            <person name="Levesque C.A."/>
            <person name="Hambleton S."/>
        </authorList>
    </citation>
    <scope>NUCLEOTIDE SEQUENCE</scope>
    <source>
        <strain evidence="4">DAOMC 236422</strain>
    </source>
</reference>
<keyword evidence="3" id="KW-1133">Transmembrane helix</keyword>
<feature type="region of interest" description="Disordered" evidence="2">
    <location>
        <begin position="1"/>
        <end position="79"/>
    </location>
</feature>
<reference evidence="4" key="2">
    <citation type="journal article" date="2019" name="IMA Fungus">
        <title>Genome sequencing and comparison of five Tilletia species to identify candidate genes for the detection of regulated species infecting wheat.</title>
        <authorList>
            <person name="Nguyen H.D.T."/>
            <person name="Sultana T."/>
            <person name="Kesanakurti P."/>
            <person name="Hambleton S."/>
        </authorList>
    </citation>
    <scope>NUCLEOTIDE SEQUENCE</scope>
    <source>
        <strain evidence="4">DAOMC 236422</strain>
    </source>
</reference>
<protein>
    <submittedName>
        <fullName evidence="4">Uncharacterized protein</fullName>
    </submittedName>
</protein>
<accession>A0A8X7N7C9</accession>
<keyword evidence="5" id="KW-1185">Reference proteome</keyword>
<proteinExistence type="predicted"/>
<gene>
    <name evidence="4" type="ORF">A4X09_0g4362</name>
</gene>
<feature type="compositionally biased region" description="Low complexity" evidence="2">
    <location>
        <begin position="64"/>
        <end position="73"/>
    </location>
</feature>
<feature type="coiled-coil region" evidence="1">
    <location>
        <begin position="459"/>
        <end position="513"/>
    </location>
</feature>
<keyword evidence="1" id="KW-0175">Coiled coil</keyword>
<dbReference type="AlphaFoldDB" id="A0A8X7N7C9"/>
<dbReference type="Gene3D" id="1.20.120.20">
    <property type="entry name" value="Apolipoprotein"/>
    <property type="match status" value="1"/>
</dbReference>
<evidence type="ECO:0000256" key="3">
    <source>
        <dbReference type="SAM" id="Phobius"/>
    </source>
</evidence>